<dbReference type="Proteomes" id="UP000535543">
    <property type="component" value="Unassembled WGS sequence"/>
</dbReference>
<dbReference type="AlphaFoldDB" id="A0A848KFC4"/>
<keyword evidence="2" id="KW-1185">Reference proteome</keyword>
<accession>A0A848KFC4</accession>
<organism evidence="1 2">
    <name type="scientific">Antrihabitans stalactiti</name>
    <dbReference type="NCBI Taxonomy" id="2584121"/>
    <lineage>
        <taxon>Bacteria</taxon>
        <taxon>Bacillati</taxon>
        <taxon>Actinomycetota</taxon>
        <taxon>Actinomycetes</taxon>
        <taxon>Mycobacteriales</taxon>
        <taxon>Nocardiaceae</taxon>
        <taxon>Antrihabitans</taxon>
    </lineage>
</organism>
<reference evidence="1 2" key="1">
    <citation type="submission" date="2019-05" db="EMBL/GenBank/DDBJ databases">
        <authorList>
            <person name="Lee S.D."/>
        </authorList>
    </citation>
    <scope>NUCLEOTIDE SEQUENCE [LARGE SCALE GENOMIC DNA]</scope>
    <source>
        <strain evidence="1 2">YC2-7</strain>
    </source>
</reference>
<evidence type="ECO:0000313" key="2">
    <source>
        <dbReference type="Proteomes" id="UP000535543"/>
    </source>
</evidence>
<gene>
    <name evidence="1" type="ORF">FGL95_06290</name>
</gene>
<dbReference type="EMBL" id="VCQU01000002">
    <property type="protein sequence ID" value="NMN94647.1"/>
    <property type="molecule type" value="Genomic_DNA"/>
</dbReference>
<name>A0A848KFC4_9NOCA</name>
<evidence type="ECO:0008006" key="3">
    <source>
        <dbReference type="Google" id="ProtNLM"/>
    </source>
</evidence>
<comment type="caution">
    <text evidence="1">The sequence shown here is derived from an EMBL/GenBank/DDBJ whole genome shotgun (WGS) entry which is preliminary data.</text>
</comment>
<reference evidence="1 2" key="2">
    <citation type="submission" date="2020-06" db="EMBL/GenBank/DDBJ databases">
        <title>Antribacter stalactiti gen. nov., sp. nov., a new member of the family Nacardiaceae isolated from a cave.</title>
        <authorList>
            <person name="Kim I.S."/>
        </authorList>
    </citation>
    <scope>NUCLEOTIDE SEQUENCE [LARGE SCALE GENOMIC DNA]</scope>
    <source>
        <strain evidence="1 2">YC2-7</strain>
    </source>
</reference>
<proteinExistence type="predicted"/>
<protein>
    <recommendedName>
        <fullName evidence="3">N-acetyltransferase domain-containing protein</fullName>
    </recommendedName>
</protein>
<evidence type="ECO:0000313" key="1">
    <source>
        <dbReference type="EMBL" id="NMN94647.1"/>
    </source>
</evidence>
<sequence>MIAAVPSEAPELWAAYLEGAMASYRKFGVENALELDEIRDGTSTSLFLVAVTPDGEVVGGVRAQGPYAVAEQAHAIQEWEGCEGQDDVRQMVADRIADGVVEMKTAWVSDRSPDRKALTQALARIPLVAVLDLLDVRYVMATAGTDPVIKLWLTTGGEIATHIPTAPYPSDRYHATLIWWDREALTDLQAA</sequence>